<feature type="domain" description="Heterokaryon incompatibility" evidence="1">
    <location>
        <begin position="70"/>
        <end position="199"/>
    </location>
</feature>
<evidence type="ECO:0000313" key="3">
    <source>
        <dbReference type="Proteomes" id="UP000054279"/>
    </source>
</evidence>
<accession>A0A0C9T9E4</accession>
<dbReference type="Pfam" id="PF06985">
    <property type="entry name" value="HET"/>
    <property type="match status" value="1"/>
</dbReference>
<proteinExistence type="predicted"/>
<dbReference type="InterPro" id="IPR010730">
    <property type="entry name" value="HET"/>
</dbReference>
<dbReference type="AlphaFoldDB" id="A0A0C9T9E4"/>
<name>A0A0C9T9E4_SPHS4</name>
<evidence type="ECO:0000313" key="2">
    <source>
        <dbReference type="EMBL" id="KIJ25693.1"/>
    </source>
</evidence>
<gene>
    <name evidence="2" type="ORF">M422DRAFT_77062</name>
</gene>
<evidence type="ECO:0000259" key="1">
    <source>
        <dbReference type="Pfam" id="PF06985"/>
    </source>
</evidence>
<dbReference type="OrthoDB" id="2788050at2759"/>
<reference evidence="2 3" key="1">
    <citation type="submission" date="2014-06" db="EMBL/GenBank/DDBJ databases">
        <title>Evolutionary Origins and Diversification of the Mycorrhizal Mutualists.</title>
        <authorList>
            <consortium name="DOE Joint Genome Institute"/>
            <consortium name="Mycorrhizal Genomics Consortium"/>
            <person name="Kohler A."/>
            <person name="Kuo A."/>
            <person name="Nagy L.G."/>
            <person name="Floudas D."/>
            <person name="Copeland A."/>
            <person name="Barry K.W."/>
            <person name="Cichocki N."/>
            <person name="Veneault-Fourrey C."/>
            <person name="LaButti K."/>
            <person name="Lindquist E.A."/>
            <person name="Lipzen A."/>
            <person name="Lundell T."/>
            <person name="Morin E."/>
            <person name="Murat C."/>
            <person name="Riley R."/>
            <person name="Ohm R."/>
            <person name="Sun H."/>
            <person name="Tunlid A."/>
            <person name="Henrissat B."/>
            <person name="Grigoriev I.V."/>
            <person name="Hibbett D.S."/>
            <person name="Martin F."/>
        </authorList>
    </citation>
    <scope>NUCLEOTIDE SEQUENCE [LARGE SCALE GENOMIC DNA]</scope>
    <source>
        <strain evidence="2 3">SS14</strain>
    </source>
</reference>
<sequence length="467" mass="53574">MDSVKEIVSISSLSVHARFASTARESIPPITVTYYMNNPSLRIYLVRIREREDRSLYLERKADGTTSDTYTAISHVWGDSATILPRKQDILSILYKDVCGSDYFRMDIFCIDQRPNAPISISDQLGAIPQIYKSSQCVKVLIESPVCTSWQDIVRSRVANIGQSIDIDLFEEEELRHSRKCRNMLFLDPWFERLWTRQEGLYAKKMDAGKKHAAQGTSSRKRTTVKGFVVDKLAYHGSLDVSEDIQFQFYLDLVYRHKVQISQYADSAGPHPSYSPIKEAWRSGRRTTKERDYVLAVFPDISGYRPPDNARKMTFPQLLDDAFKQLSDKQQEHKWYLVPKMFKGLMDRSVSLTKLGLTPWVFEYPTSISEAFDTFLFYQSAESSTLDSKLFLVSDHVELQSISFTTKAELSNLKDIWSTTTDILKHAVLLSTDGPCIGNSEVRLSQNTINPKISLYLLRRYPLEPSI</sequence>
<protein>
    <recommendedName>
        <fullName evidence="1">Heterokaryon incompatibility domain-containing protein</fullName>
    </recommendedName>
</protein>
<dbReference type="EMBL" id="KN837402">
    <property type="protein sequence ID" value="KIJ25693.1"/>
    <property type="molecule type" value="Genomic_DNA"/>
</dbReference>
<dbReference type="HOGENOM" id="CLU_563981_0_0_1"/>
<organism evidence="2 3">
    <name type="scientific">Sphaerobolus stellatus (strain SS14)</name>
    <dbReference type="NCBI Taxonomy" id="990650"/>
    <lineage>
        <taxon>Eukaryota</taxon>
        <taxon>Fungi</taxon>
        <taxon>Dikarya</taxon>
        <taxon>Basidiomycota</taxon>
        <taxon>Agaricomycotina</taxon>
        <taxon>Agaricomycetes</taxon>
        <taxon>Phallomycetidae</taxon>
        <taxon>Geastrales</taxon>
        <taxon>Sphaerobolaceae</taxon>
        <taxon>Sphaerobolus</taxon>
    </lineage>
</organism>
<keyword evidence="3" id="KW-1185">Reference proteome</keyword>
<dbReference type="Proteomes" id="UP000054279">
    <property type="component" value="Unassembled WGS sequence"/>
</dbReference>